<dbReference type="Proteomes" id="UP000064920">
    <property type="component" value="Chromosome"/>
</dbReference>
<evidence type="ECO:0000313" key="1">
    <source>
        <dbReference type="EMBL" id="ALI54330.1"/>
    </source>
</evidence>
<gene>
    <name evidence="1" type="ORF">IMCC12053_381</name>
</gene>
<sequence length="65" mass="7167">MQTALYSLFMTEANDAFPQSKIDVARKHRNIAIAIARGEAITAHADMSEVISDSFGRIRIRCEAG</sequence>
<reference evidence="1 2" key="1">
    <citation type="submission" date="2015-05" db="EMBL/GenBank/DDBJ databases">
        <authorList>
            <person name="Wang D.B."/>
            <person name="Wang M."/>
        </authorList>
    </citation>
    <scope>NUCLEOTIDE SEQUENCE [LARGE SCALE GENOMIC DNA]</scope>
    <source>
        <strain evidence="1 2">IMCC 12053</strain>
    </source>
</reference>
<evidence type="ECO:0000313" key="2">
    <source>
        <dbReference type="Proteomes" id="UP000064920"/>
    </source>
</evidence>
<accession>A0A0N9ZM49</accession>
<dbReference type="AlphaFoldDB" id="A0A0N9ZM49"/>
<dbReference type="PATRIC" id="fig|1397108.4.peg.396"/>
<organism evidence="1 2">
    <name type="scientific">Celeribacter marinus</name>
    <dbReference type="NCBI Taxonomy" id="1397108"/>
    <lineage>
        <taxon>Bacteria</taxon>
        <taxon>Pseudomonadati</taxon>
        <taxon>Pseudomonadota</taxon>
        <taxon>Alphaproteobacteria</taxon>
        <taxon>Rhodobacterales</taxon>
        <taxon>Roseobacteraceae</taxon>
        <taxon>Celeribacter</taxon>
    </lineage>
</organism>
<keyword evidence="2" id="KW-1185">Reference proteome</keyword>
<name>A0A0N9ZM49_9RHOB</name>
<dbReference type="KEGG" id="cmar:IMCC12053_381"/>
<dbReference type="EMBL" id="CP012023">
    <property type="protein sequence ID" value="ALI54330.1"/>
    <property type="molecule type" value="Genomic_DNA"/>
</dbReference>
<proteinExistence type="predicted"/>
<protein>
    <submittedName>
        <fullName evidence="1">Uncharacterized protein</fullName>
    </submittedName>
</protein>